<evidence type="ECO:0000256" key="5">
    <source>
        <dbReference type="ARBA" id="ARBA00023054"/>
    </source>
</evidence>
<reference evidence="12" key="1">
    <citation type="submission" date="2025-08" db="UniProtKB">
        <authorList>
            <consortium name="Ensembl"/>
        </authorList>
    </citation>
    <scope>IDENTIFICATION</scope>
</reference>
<dbReference type="Proteomes" id="UP000261620">
    <property type="component" value="Unplaced"/>
</dbReference>
<keyword evidence="5" id="KW-0175">Coiled coil</keyword>
<dbReference type="GO" id="GO:0015630">
    <property type="term" value="C:microtubule cytoskeleton"/>
    <property type="evidence" value="ECO:0007669"/>
    <property type="project" value="UniProtKB-UniRule"/>
</dbReference>
<comment type="function">
    <text evidence="9">Microtubule inner protein (MIP) part of the dynein-decorated doublet microtubules (DMTs) in cilia and flagellar axoneme. Forms filamentous polymers in the walls of ciliary and flagellar microtubules.</text>
</comment>
<organism evidence="12 13">
    <name type="scientific">Mola mola</name>
    <name type="common">Ocean sunfish</name>
    <name type="synonym">Tetraodon mola</name>
    <dbReference type="NCBI Taxonomy" id="94237"/>
    <lineage>
        <taxon>Eukaryota</taxon>
        <taxon>Metazoa</taxon>
        <taxon>Chordata</taxon>
        <taxon>Craniata</taxon>
        <taxon>Vertebrata</taxon>
        <taxon>Euteleostomi</taxon>
        <taxon>Actinopterygii</taxon>
        <taxon>Neopterygii</taxon>
        <taxon>Teleostei</taxon>
        <taxon>Neoteleostei</taxon>
        <taxon>Acanthomorphata</taxon>
        <taxon>Eupercaria</taxon>
        <taxon>Tetraodontiformes</taxon>
        <taxon>Molidae</taxon>
        <taxon>Mola</taxon>
    </lineage>
</organism>
<evidence type="ECO:0000256" key="4">
    <source>
        <dbReference type="ARBA" id="ARBA00022846"/>
    </source>
</evidence>
<evidence type="ECO:0000256" key="8">
    <source>
        <dbReference type="ARBA" id="ARBA00023273"/>
    </source>
</evidence>
<dbReference type="PANTHER" id="PTHR19960:SF25">
    <property type="entry name" value="TEKTIN-1"/>
    <property type="match status" value="1"/>
</dbReference>
<dbReference type="InterPro" id="IPR000435">
    <property type="entry name" value="Tektins"/>
</dbReference>
<evidence type="ECO:0000256" key="7">
    <source>
        <dbReference type="ARBA" id="ARBA00023212"/>
    </source>
</evidence>
<dbReference type="AlphaFoldDB" id="A0A3Q3W6V8"/>
<comment type="subcellular location">
    <subcellularLocation>
        <location evidence="11">Cytoplasm</location>
        <location evidence="11">Cytoskeleton</location>
        <location evidence="11">Cilium axoneme</location>
    </subcellularLocation>
    <subcellularLocation>
        <location evidence="1">Cytoplasm</location>
        <location evidence="1">Cytoskeleton</location>
        <location evidence="1">Flagellum axoneme</location>
    </subcellularLocation>
</comment>
<keyword evidence="3" id="KW-0963">Cytoplasm</keyword>
<keyword evidence="7" id="KW-0206">Cytoskeleton</keyword>
<dbReference type="PANTHER" id="PTHR19960">
    <property type="entry name" value="TEKTIN"/>
    <property type="match status" value="1"/>
</dbReference>
<keyword evidence="8 11" id="KW-0966">Cell projection</keyword>
<dbReference type="GO" id="GO:0060294">
    <property type="term" value="P:cilium movement involved in cell motility"/>
    <property type="evidence" value="ECO:0007669"/>
    <property type="project" value="UniProtKB-UniRule"/>
</dbReference>
<evidence type="ECO:0000313" key="12">
    <source>
        <dbReference type="Ensembl" id="ENSMMOP00000007507.1"/>
    </source>
</evidence>
<name>A0A3Q3W6V8_MOLML</name>
<comment type="similarity">
    <text evidence="2 11">Belongs to the tektin family.</text>
</comment>
<proteinExistence type="inferred from homology"/>
<dbReference type="GO" id="GO:0005634">
    <property type="term" value="C:nucleus"/>
    <property type="evidence" value="ECO:0007669"/>
    <property type="project" value="TreeGrafter"/>
</dbReference>
<evidence type="ECO:0000313" key="13">
    <source>
        <dbReference type="Proteomes" id="UP000261620"/>
    </source>
</evidence>
<evidence type="ECO:0000256" key="1">
    <source>
        <dbReference type="ARBA" id="ARBA00004611"/>
    </source>
</evidence>
<evidence type="ECO:0000256" key="6">
    <source>
        <dbReference type="ARBA" id="ARBA00023069"/>
    </source>
</evidence>
<accession>A0A3Q3W6V8</accession>
<evidence type="ECO:0000256" key="9">
    <source>
        <dbReference type="ARBA" id="ARBA00045224"/>
    </source>
</evidence>
<keyword evidence="13" id="KW-1185">Reference proteome</keyword>
<reference evidence="12" key="2">
    <citation type="submission" date="2025-09" db="UniProtKB">
        <authorList>
            <consortium name="Ensembl"/>
        </authorList>
    </citation>
    <scope>IDENTIFICATION</scope>
</reference>
<evidence type="ECO:0000256" key="2">
    <source>
        <dbReference type="ARBA" id="ARBA00007209"/>
    </source>
</evidence>
<dbReference type="GO" id="GO:0060271">
    <property type="term" value="P:cilium assembly"/>
    <property type="evidence" value="ECO:0007669"/>
    <property type="project" value="UniProtKB-UniRule"/>
</dbReference>
<comment type="subunit">
    <text evidence="10">Microtubule inner protein component of sperm flagellar doublet microtubules.</text>
</comment>
<dbReference type="GO" id="GO:0005930">
    <property type="term" value="C:axoneme"/>
    <property type="evidence" value="ECO:0007669"/>
    <property type="project" value="UniProtKB-SubCell"/>
</dbReference>
<sequence length="376" mass="42414">MTSVPSRRAPQVAGPNLVNIEVMRNRSELFRAVCSKLISGTEKQCKGMQNGDNMRLGQRVKDIQFMKAELEQRLGDILVEIEELVALQNRVTKGLEACKEPLRVTNLCLEERCLLFAPMPETLKNSKNNTVEQFAGAAAVISSDAKIKVKPLRLVFQDEPARHTHTGAGSEGEIRGPVHRQLLFAVTPMEWEKMSDVNLAKADKQKDGSASLRALVDSILEQTSGDMQKQVQATTEAFQLNIQEIRSAKSQMEDELAKILPELNSQQRIRDDLLGSITENQDALNLARSRLALRHQRPAKEQCHDQAQSHLLSEVQQLAAHIRILREAVVRSEEKQRLLVRSQRELQENIRMKAHSLYIDEVVCSQLRELVVIHGF</sequence>
<evidence type="ECO:0000256" key="11">
    <source>
        <dbReference type="RuleBase" id="RU367040"/>
    </source>
</evidence>
<keyword evidence="6 11" id="KW-0969">Cilium</keyword>
<keyword evidence="4 11" id="KW-0282">Flagellum</keyword>
<dbReference type="Pfam" id="PF03148">
    <property type="entry name" value="Tektin"/>
    <property type="match status" value="2"/>
</dbReference>
<dbReference type="InterPro" id="IPR048256">
    <property type="entry name" value="Tektin-like"/>
</dbReference>
<evidence type="ECO:0000256" key="10">
    <source>
        <dbReference type="ARBA" id="ARBA00046435"/>
    </source>
</evidence>
<dbReference type="Ensembl" id="ENSMMOT00000007649.1">
    <property type="protein sequence ID" value="ENSMMOP00000007507.1"/>
    <property type="gene ID" value="ENSMMOG00000005845.1"/>
</dbReference>
<protein>
    <recommendedName>
        <fullName evidence="11">Tektin</fullName>
    </recommendedName>
</protein>
<evidence type="ECO:0000256" key="3">
    <source>
        <dbReference type="ARBA" id="ARBA00022490"/>
    </source>
</evidence>